<name>A0A7X0LJK8_9BACT</name>
<dbReference type="AlphaFoldDB" id="A0A7X0LJK8"/>
<proteinExistence type="predicted"/>
<organism evidence="1 2">
    <name type="scientific">Algisphaera agarilytica</name>
    <dbReference type="NCBI Taxonomy" id="1385975"/>
    <lineage>
        <taxon>Bacteria</taxon>
        <taxon>Pseudomonadati</taxon>
        <taxon>Planctomycetota</taxon>
        <taxon>Phycisphaerae</taxon>
        <taxon>Phycisphaerales</taxon>
        <taxon>Phycisphaeraceae</taxon>
        <taxon>Algisphaera</taxon>
    </lineage>
</organism>
<keyword evidence="2" id="KW-1185">Reference proteome</keyword>
<evidence type="ECO:0000313" key="2">
    <source>
        <dbReference type="Proteomes" id="UP000541810"/>
    </source>
</evidence>
<dbReference type="Proteomes" id="UP000541810">
    <property type="component" value="Unassembled WGS sequence"/>
</dbReference>
<gene>
    <name evidence="1" type="ORF">HNQ40_000522</name>
</gene>
<dbReference type="SUPFAM" id="SSF51445">
    <property type="entry name" value="(Trans)glycosidases"/>
    <property type="match status" value="1"/>
</dbReference>
<comment type="caution">
    <text evidence="1">The sequence shown here is derived from an EMBL/GenBank/DDBJ whole genome shotgun (WGS) entry which is preliminary data.</text>
</comment>
<sequence length="350" mass="39184">MAGQTVVSIEGDRFFINGEVTYPGTAIEGRLMNSRMVQATFDDLNPETRSRWDRPGRPWDAQRNTDEFIAQLPTYHAHGLLAFTTNFQGGSPEGYSKEQPWHNSGFDADGTLRPDFAARMGQIIDAADELGMVVILGLFYFGQDERLNDEAAIIRACDQTTDWLIERGDRNVIIEVGNEVDLDRVYAPTHYQHPIIQVQRGDELIQRIHERSEGKLDTPEGRLLVSTSQCGGQVLAEEIAGVVDFVLLHGNGVESPSKIIEQVEASRQVPGYRGQPIVYNEDDHFDFDQEENNLAAAVEAGASWGYFDYRMKDEGDEEGYQSVPTDWSLSSERKRGFFEALKKLAQSTAG</sequence>
<protein>
    <submittedName>
        <fullName evidence="1">Uncharacterized protein</fullName>
    </submittedName>
</protein>
<dbReference type="EMBL" id="JACHGY010000001">
    <property type="protein sequence ID" value="MBB6428716.1"/>
    <property type="molecule type" value="Genomic_DNA"/>
</dbReference>
<dbReference type="Gene3D" id="3.20.20.80">
    <property type="entry name" value="Glycosidases"/>
    <property type="match status" value="1"/>
</dbReference>
<evidence type="ECO:0000313" key="1">
    <source>
        <dbReference type="EMBL" id="MBB6428716.1"/>
    </source>
</evidence>
<accession>A0A7X0LJK8</accession>
<reference evidence="1 2" key="1">
    <citation type="submission" date="2020-08" db="EMBL/GenBank/DDBJ databases">
        <title>Genomic Encyclopedia of Type Strains, Phase IV (KMG-IV): sequencing the most valuable type-strain genomes for metagenomic binning, comparative biology and taxonomic classification.</title>
        <authorList>
            <person name="Goeker M."/>
        </authorList>
    </citation>
    <scope>NUCLEOTIDE SEQUENCE [LARGE SCALE GENOMIC DNA]</scope>
    <source>
        <strain evidence="1 2">DSM 103725</strain>
    </source>
</reference>
<dbReference type="InterPro" id="IPR017853">
    <property type="entry name" value="GH"/>
</dbReference>
<dbReference type="RefSeq" id="WP_184676101.1">
    <property type="nucleotide sequence ID" value="NZ_JACHGY010000001.1"/>
</dbReference>